<dbReference type="PANTHER" id="PTHR33993:SF2">
    <property type="entry name" value="VOC DOMAIN-CONTAINING PROTEIN"/>
    <property type="match status" value="1"/>
</dbReference>
<evidence type="ECO:0000259" key="1">
    <source>
        <dbReference type="Pfam" id="PF22677"/>
    </source>
</evidence>
<dbReference type="InterPro" id="IPR029068">
    <property type="entry name" value="Glyas_Bleomycin-R_OHBP_Dase"/>
</dbReference>
<dbReference type="PANTHER" id="PTHR33993">
    <property type="entry name" value="GLYOXALASE-RELATED"/>
    <property type="match status" value="1"/>
</dbReference>
<dbReference type="SUPFAM" id="SSF54593">
    <property type="entry name" value="Glyoxalase/Bleomycin resistance protein/Dihydroxybiphenyl dioxygenase"/>
    <property type="match status" value="1"/>
</dbReference>
<dbReference type="InterPro" id="IPR053863">
    <property type="entry name" value="Glyoxy/Ble-like_N"/>
</dbReference>
<dbReference type="InterPro" id="IPR052164">
    <property type="entry name" value="Anthracycline_SecMetBiosynth"/>
</dbReference>
<dbReference type="Gene3D" id="3.10.180.10">
    <property type="entry name" value="2,3-Dihydroxybiphenyl 1,2-Dioxygenase, domain 1"/>
    <property type="match status" value="1"/>
</dbReference>
<dbReference type="CDD" id="cd07247">
    <property type="entry name" value="SgaA_N_like"/>
    <property type="match status" value="1"/>
</dbReference>
<comment type="caution">
    <text evidence="2">The sequence shown here is derived from an EMBL/GenBank/DDBJ whole genome shotgun (WGS) entry which is preliminary data.</text>
</comment>
<dbReference type="EMBL" id="JBHSGN010000005">
    <property type="protein sequence ID" value="MFC4672265.1"/>
    <property type="molecule type" value="Genomic_DNA"/>
</dbReference>
<feature type="domain" description="Glyoxalase/Bleomycin resistance-like N-terminal" evidence="1">
    <location>
        <begin position="8"/>
        <end position="40"/>
    </location>
</feature>
<protein>
    <submittedName>
        <fullName evidence="2">VOC family protein</fullName>
    </submittedName>
</protein>
<name>A0ABV9KQ48_9BACT</name>
<reference evidence="3" key="1">
    <citation type="journal article" date="2019" name="Int. J. Syst. Evol. Microbiol.">
        <title>The Global Catalogue of Microorganisms (GCM) 10K type strain sequencing project: providing services to taxonomists for standard genome sequencing and annotation.</title>
        <authorList>
            <consortium name="The Broad Institute Genomics Platform"/>
            <consortium name="The Broad Institute Genome Sequencing Center for Infectious Disease"/>
            <person name="Wu L."/>
            <person name="Ma J."/>
        </authorList>
    </citation>
    <scope>NUCLEOTIDE SEQUENCE [LARGE SCALE GENOMIC DNA]</scope>
    <source>
        <strain evidence="3">CCUG 66188</strain>
    </source>
</reference>
<dbReference type="Pfam" id="PF22677">
    <property type="entry name" value="Ble-like_N"/>
    <property type="match status" value="1"/>
</dbReference>
<proteinExistence type="predicted"/>
<dbReference type="Proteomes" id="UP001596023">
    <property type="component" value="Unassembled WGS sequence"/>
</dbReference>
<dbReference type="RefSeq" id="WP_379993445.1">
    <property type="nucleotide sequence ID" value="NZ_JBHSGN010000005.1"/>
</dbReference>
<evidence type="ECO:0000313" key="3">
    <source>
        <dbReference type="Proteomes" id="UP001596023"/>
    </source>
</evidence>
<organism evidence="2 3">
    <name type="scientific">Dysgonomonas termitidis</name>
    <dbReference type="NCBI Taxonomy" id="1516126"/>
    <lineage>
        <taxon>Bacteria</taxon>
        <taxon>Pseudomonadati</taxon>
        <taxon>Bacteroidota</taxon>
        <taxon>Bacteroidia</taxon>
        <taxon>Bacteroidales</taxon>
        <taxon>Dysgonomonadaceae</taxon>
        <taxon>Dysgonomonas</taxon>
    </lineage>
</organism>
<evidence type="ECO:0000313" key="2">
    <source>
        <dbReference type="EMBL" id="MFC4672265.1"/>
    </source>
</evidence>
<keyword evidence="3" id="KW-1185">Reference proteome</keyword>
<accession>A0ABV9KQ48</accession>
<sequence>MATKTNPVVWFEIYVDDMARARKFYEEVLDKELTDMPMEGATDYNMVMFPMVDDMDAPNASGALVWMKDVKAGGNSTVVYFGCEDCAVEGGRVITAGGQIHQPKFSIGEYGFIVLAVDTEGNIFGLHSMK</sequence>
<gene>
    <name evidence="2" type="ORF">ACFO6W_01010</name>
</gene>